<dbReference type="SUPFAM" id="SSF52777">
    <property type="entry name" value="CoA-dependent acyltransferases"/>
    <property type="match status" value="1"/>
</dbReference>
<dbReference type="EMBL" id="JBHTIS010002233">
    <property type="protein sequence ID" value="MFD1049528.1"/>
    <property type="molecule type" value="Genomic_DNA"/>
</dbReference>
<dbReference type="Gene3D" id="3.30.559.30">
    <property type="entry name" value="Nonribosomal peptide synthetase, condensation domain"/>
    <property type="match status" value="1"/>
</dbReference>
<reference evidence="2" key="1">
    <citation type="journal article" date="2019" name="Int. J. Syst. Evol. Microbiol.">
        <title>The Global Catalogue of Microorganisms (GCM) 10K type strain sequencing project: providing services to taxonomists for standard genome sequencing and annotation.</title>
        <authorList>
            <consortium name="The Broad Institute Genomics Platform"/>
            <consortium name="The Broad Institute Genome Sequencing Center for Infectious Disease"/>
            <person name="Wu L."/>
            <person name="Ma J."/>
        </authorList>
    </citation>
    <scope>NUCLEOTIDE SEQUENCE [LARGE SCALE GENOMIC DNA]</scope>
    <source>
        <strain evidence="2">JCM 31486</strain>
    </source>
</reference>
<feature type="non-terminal residue" evidence="1">
    <location>
        <position position="1"/>
    </location>
</feature>
<name>A0ABW3MHE0_9PSEU</name>
<dbReference type="Gene3D" id="3.30.559.10">
    <property type="entry name" value="Chloramphenicol acetyltransferase-like domain"/>
    <property type="match status" value="1"/>
</dbReference>
<accession>A0ABW3MHE0</accession>
<dbReference type="InterPro" id="IPR023213">
    <property type="entry name" value="CAT-like_dom_sf"/>
</dbReference>
<proteinExistence type="predicted"/>
<protein>
    <submittedName>
        <fullName evidence="1">Uncharacterized protein</fullName>
    </submittedName>
</protein>
<sequence length="318" mass="34079">GAVAGITCSLNLPGVDVVSYYRFRSVPELAGMMDGMVASARESNTATCEGVGGSLGVDPYEVVDTTLGRSTCNIPLKEIDWSMEPLLYLGKVRGTDVKSVADWWFHRYLTPLPRIFAALNAQRGFPTDQERQLLGHIPDASRAACTRPSADEVRRDVGQRPVVGVVCMTKAAQNVGYYQFADVGAMDSAFTTKGDYGPACGPDAFDGEHPNPRAPGRIRCGTDPVTGAQFLQWTDEARGIAVFAHFGFSSADMLEWWARALDGLSGPTLIAPDARVPMLPTTLMDQVSPSLAASLTAEARSLGLTVNSVIQAAWGYVL</sequence>
<organism evidence="1 2">
    <name type="scientific">Kibdelosporangium lantanae</name>
    <dbReference type="NCBI Taxonomy" id="1497396"/>
    <lineage>
        <taxon>Bacteria</taxon>
        <taxon>Bacillati</taxon>
        <taxon>Actinomycetota</taxon>
        <taxon>Actinomycetes</taxon>
        <taxon>Pseudonocardiales</taxon>
        <taxon>Pseudonocardiaceae</taxon>
        <taxon>Kibdelosporangium</taxon>
    </lineage>
</organism>
<feature type="non-terminal residue" evidence="1">
    <location>
        <position position="318"/>
    </location>
</feature>
<keyword evidence="2" id="KW-1185">Reference proteome</keyword>
<evidence type="ECO:0000313" key="1">
    <source>
        <dbReference type="EMBL" id="MFD1049528.1"/>
    </source>
</evidence>
<dbReference type="Proteomes" id="UP001597045">
    <property type="component" value="Unassembled WGS sequence"/>
</dbReference>
<evidence type="ECO:0000313" key="2">
    <source>
        <dbReference type="Proteomes" id="UP001597045"/>
    </source>
</evidence>
<gene>
    <name evidence="1" type="ORF">ACFQ1S_30335</name>
</gene>
<comment type="caution">
    <text evidence="1">The sequence shown here is derived from an EMBL/GenBank/DDBJ whole genome shotgun (WGS) entry which is preliminary data.</text>
</comment>